<dbReference type="InterPro" id="IPR012340">
    <property type="entry name" value="NA-bd_OB-fold"/>
</dbReference>
<feature type="binding site" evidence="3">
    <location>
        <begin position="253"/>
        <end position="261"/>
    </location>
    <ligand>
        <name>GTP</name>
        <dbReference type="ChEBI" id="CHEBI:37565"/>
    </ligand>
</feature>
<feature type="binding site" evidence="3">
    <location>
        <position position="335"/>
    </location>
    <ligand>
        <name>Zn(2+)</name>
        <dbReference type="ChEBI" id="CHEBI:29105"/>
    </ligand>
</feature>
<organism evidence="7 8">
    <name type="scientific">Maioricimonas rarisocia</name>
    <dbReference type="NCBI Taxonomy" id="2528026"/>
    <lineage>
        <taxon>Bacteria</taxon>
        <taxon>Pseudomonadati</taxon>
        <taxon>Planctomycetota</taxon>
        <taxon>Planctomycetia</taxon>
        <taxon>Planctomycetales</taxon>
        <taxon>Planctomycetaceae</taxon>
        <taxon>Maioricimonas</taxon>
    </lineage>
</organism>
<evidence type="ECO:0000256" key="1">
    <source>
        <dbReference type="ARBA" id="ARBA00022741"/>
    </source>
</evidence>
<keyword evidence="8" id="KW-1185">Reference proteome</keyword>
<keyword evidence="3" id="KW-0694">RNA-binding</keyword>
<dbReference type="GO" id="GO:0005525">
    <property type="term" value="F:GTP binding"/>
    <property type="evidence" value="ECO:0007669"/>
    <property type="project" value="UniProtKB-UniRule"/>
</dbReference>
<accession>A0A517ZG34</accession>
<dbReference type="SUPFAM" id="SSF52540">
    <property type="entry name" value="P-loop containing nucleoside triphosphate hydrolases"/>
    <property type="match status" value="1"/>
</dbReference>
<dbReference type="OrthoDB" id="9809485at2"/>
<evidence type="ECO:0000256" key="3">
    <source>
        <dbReference type="HAMAP-Rule" id="MF_01820"/>
    </source>
</evidence>
<dbReference type="NCBIfam" id="TIGR00157">
    <property type="entry name" value="ribosome small subunit-dependent GTPase A"/>
    <property type="match status" value="1"/>
</dbReference>
<name>A0A517ZG34_9PLAN</name>
<dbReference type="EMBL" id="CP036275">
    <property type="protein sequence ID" value="QDU41435.1"/>
    <property type="molecule type" value="Genomic_DNA"/>
</dbReference>
<feature type="compositionally biased region" description="Basic residues" evidence="4">
    <location>
        <begin position="1"/>
        <end position="21"/>
    </location>
</feature>
<keyword evidence="3" id="KW-0699">rRNA-binding</keyword>
<keyword evidence="1 3" id="KW-0547">Nucleotide-binding</keyword>
<evidence type="ECO:0000313" key="7">
    <source>
        <dbReference type="EMBL" id="QDU41435.1"/>
    </source>
</evidence>
<feature type="domain" description="EngC GTPase" evidence="5">
    <location>
        <begin position="162"/>
        <end position="309"/>
    </location>
</feature>
<dbReference type="EC" id="3.6.1.-" evidence="3"/>
<dbReference type="Gene3D" id="2.40.50.140">
    <property type="entry name" value="Nucleic acid-binding proteins"/>
    <property type="match status" value="1"/>
</dbReference>
<feature type="binding site" evidence="3">
    <location>
        <position position="340"/>
    </location>
    <ligand>
        <name>Zn(2+)</name>
        <dbReference type="ChEBI" id="CHEBI:29105"/>
    </ligand>
</feature>
<feature type="domain" description="CP-type G" evidence="6">
    <location>
        <begin position="153"/>
        <end position="311"/>
    </location>
</feature>
<dbReference type="InterPro" id="IPR004881">
    <property type="entry name" value="Ribosome_biogen_GTPase_RsgA"/>
</dbReference>
<reference evidence="7 8" key="1">
    <citation type="submission" date="2019-02" db="EMBL/GenBank/DDBJ databases">
        <title>Deep-cultivation of Planctomycetes and their phenomic and genomic characterization uncovers novel biology.</title>
        <authorList>
            <person name="Wiegand S."/>
            <person name="Jogler M."/>
            <person name="Boedeker C."/>
            <person name="Pinto D."/>
            <person name="Vollmers J."/>
            <person name="Rivas-Marin E."/>
            <person name="Kohn T."/>
            <person name="Peeters S.H."/>
            <person name="Heuer A."/>
            <person name="Rast P."/>
            <person name="Oberbeckmann S."/>
            <person name="Bunk B."/>
            <person name="Jeske O."/>
            <person name="Meyerdierks A."/>
            <person name="Storesund J.E."/>
            <person name="Kallscheuer N."/>
            <person name="Luecker S."/>
            <person name="Lage O.M."/>
            <person name="Pohl T."/>
            <person name="Merkel B.J."/>
            <person name="Hornburger P."/>
            <person name="Mueller R.-W."/>
            <person name="Bruemmer F."/>
            <person name="Labrenz M."/>
            <person name="Spormann A.M."/>
            <person name="Op den Camp H."/>
            <person name="Overmann J."/>
            <person name="Amann R."/>
            <person name="Jetten M.S.M."/>
            <person name="Mascher T."/>
            <person name="Medema M.H."/>
            <person name="Devos D.P."/>
            <person name="Kaster A.-K."/>
            <person name="Ovreas L."/>
            <person name="Rohde M."/>
            <person name="Galperin M.Y."/>
            <person name="Jogler C."/>
        </authorList>
    </citation>
    <scope>NUCLEOTIDE SEQUENCE [LARGE SCALE GENOMIC DNA]</scope>
    <source>
        <strain evidence="7 8">Mal4</strain>
    </source>
</reference>
<evidence type="ECO:0000256" key="4">
    <source>
        <dbReference type="SAM" id="MobiDB-lite"/>
    </source>
</evidence>
<dbReference type="GO" id="GO:0005737">
    <property type="term" value="C:cytoplasm"/>
    <property type="evidence" value="ECO:0007669"/>
    <property type="project" value="UniProtKB-SubCell"/>
</dbReference>
<comment type="similarity">
    <text evidence="3">Belongs to the TRAFAC class YlqF/YawG GTPase family. RsgA subfamily.</text>
</comment>
<gene>
    <name evidence="3 7" type="primary">rsgA</name>
    <name evidence="7" type="ORF">Mal4_58030</name>
</gene>
<dbReference type="InterPro" id="IPR010914">
    <property type="entry name" value="RsgA_GTPase_dom"/>
</dbReference>
<dbReference type="PANTHER" id="PTHR32120">
    <property type="entry name" value="SMALL RIBOSOMAL SUBUNIT BIOGENESIS GTPASE RSGA"/>
    <property type="match status" value="1"/>
</dbReference>
<dbReference type="PROSITE" id="PS51721">
    <property type="entry name" value="G_CP"/>
    <property type="match status" value="1"/>
</dbReference>
<dbReference type="GO" id="GO:0046872">
    <property type="term" value="F:metal ion binding"/>
    <property type="evidence" value="ECO:0007669"/>
    <property type="project" value="UniProtKB-KW"/>
</dbReference>
<dbReference type="GO" id="GO:0042274">
    <property type="term" value="P:ribosomal small subunit biogenesis"/>
    <property type="evidence" value="ECO:0007669"/>
    <property type="project" value="UniProtKB-UniRule"/>
</dbReference>
<dbReference type="RefSeq" id="WP_145372831.1">
    <property type="nucleotide sequence ID" value="NZ_CP036275.1"/>
</dbReference>
<keyword evidence="3" id="KW-0963">Cytoplasm</keyword>
<sequence>MAGKRKKKIRVAFRKNRQKRTRSGDLTRQIRNDLDELDQIESGERISGKGELTRHRTIIADADEDGTAVLRQVDEAACLRGRVRSAIGANNCQVETPDGSLYHCTVRRVLRTLLRQARSPVVAGDLVLFQPEGDSKGVIERVEPRHGTLSRVSRGLEHVIAANSDQALIVGSAAEPQLKPSLIDRFLVSAGKGGLHVIICINKVDLTDATALQPIAGMYGRLGYDVVMTSATEGHGVDHLRRLLHGRQTLVAGQSGVGKSSLLNAVQPGLGRAISGVSRDSGKGRHTTRVTELIPLTEGGSVIDTPGIRQFELWDVIAEEVEAWFVEFRPFVALCRFPDCSHTHEADCAVKQAVVEGRIASHRFESYVRIMSGDS</sequence>
<dbReference type="Pfam" id="PF03193">
    <property type="entry name" value="RsgA_GTPase"/>
    <property type="match status" value="1"/>
</dbReference>
<dbReference type="PANTHER" id="PTHR32120:SF11">
    <property type="entry name" value="SMALL RIBOSOMAL SUBUNIT BIOGENESIS GTPASE RSGA 1, MITOCHONDRIAL-RELATED"/>
    <property type="match status" value="1"/>
</dbReference>
<keyword evidence="3 7" id="KW-0378">Hydrolase</keyword>
<dbReference type="Proteomes" id="UP000320496">
    <property type="component" value="Chromosome"/>
</dbReference>
<evidence type="ECO:0000259" key="6">
    <source>
        <dbReference type="PROSITE" id="PS51721"/>
    </source>
</evidence>
<feature type="binding site" evidence="3">
    <location>
        <position position="342"/>
    </location>
    <ligand>
        <name>Zn(2+)</name>
        <dbReference type="ChEBI" id="CHEBI:29105"/>
    </ligand>
</feature>
<protein>
    <recommendedName>
        <fullName evidence="3">Small ribosomal subunit biogenesis GTPase RsgA</fullName>
        <ecNumber evidence="3">3.6.1.-</ecNumber>
    </recommendedName>
</protein>
<keyword evidence="3" id="KW-0690">Ribosome biogenesis</keyword>
<dbReference type="AlphaFoldDB" id="A0A517ZG34"/>
<feature type="binding site" evidence="3">
    <location>
        <position position="348"/>
    </location>
    <ligand>
        <name>Zn(2+)</name>
        <dbReference type="ChEBI" id="CHEBI:29105"/>
    </ligand>
</feature>
<dbReference type="Gene3D" id="1.10.40.50">
    <property type="entry name" value="Probable gtpase engc, domain 3"/>
    <property type="match status" value="1"/>
</dbReference>
<dbReference type="Gene3D" id="3.40.50.300">
    <property type="entry name" value="P-loop containing nucleotide triphosphate hydrolases"/>
    <property type="match status" value="1"/>
</dbReference>
<dbReference type="InterPro" id="IPR030378">
    <property type="entry name" value="G_CP_dom"/>
</dbReference>
<evidence type="ECO:0000313" key="8">
    <source>
        <dbReference type="Proteomes" id="UP000320496"/>
    </source>
</evidence>
<keyword evidence="3" id="KW-0862">Zinc</keyword>
<evidence type="ECO:0000256" key="2">
    <source>
        <dbReference type="ARBA" id="ARBA00023134"/>
    </source>
</evidence>
<dbReference type="HAMAP" id="MF_01820">
    <property type="entry name" value="GTPase_RsgA"/>
    <property type="match status" value="1"/>
</dbReference>
<comment type="cofactor">
    <cofactor evidence="3">
        <name>Zn(2+)</name>
        <dbReference type="ChEBI" id="CHEBI:29105"/>
    </cofactor>
    <text evidence="3">Binds 1 zinc ion per subunit.</text>
</comment>
<feature type="binding site" evidence="3">
    <location>
        <begin position="202"/>
        <end position="205"/>
    </location>
    <ligand>
        <name>GTP</name>
        <dbReference type="ChEBI" id="CHEBI:37565"/>
    </ligand>
</feature>
<proteinExistence type="inferred from homology"/>
<keyword evidence="3" id="KW-0479">Metal-binding</keyword>
<keyword evidence="2 3" id="KW-0342">GTP-binding</keyword>
<comment type="subunit">
    <text evidence="3">Monomer. Associates with 30S ribosomal subunit, binds 16S rRNA.</text>
</comment>
<comment type="function">
    <text evidence="3">One of several proteins that assist in the late maturation steps of the functional core of the 30S ribosomal subunit. Helps release RbfA from mature subunits. May play a role in the assembly of ribosomal proteins into the subunit. Circularly permuted GTPase that catalyzes slow GTP hydrolysis, GTPase activity is stimulated by the 30S ribosomal subunit.</text>
</comment>
<dbReference type="GO" id="GO:0003924">
    <property type="term" value="F:GTPase activity"/>
    <property type="evidence" value="ECO:0007669"/>
    <property type="project" value="UniProtKB-UniRule"/>
</dbReference>
<dbReference type="SUPFAM" id="SSF50249">
    <property type="entry name" value="Nucleic acid-binding proteins"/>
    <property type="match status" value="1"/>
</dbReference>
<evidence type="ECO:0000259" key="5">
    <source>
        <dbReference type="PROSITE" id="PS50936"/>
    </source>
</evidence>
<comment type="subcellular location">
    <subcellularLocation>
        <location evidence="3">Cytoplasm</location>
    </subcellularLocation>
</comment>
<dbReference type="PROSITE" id="PS50936">
    <property type="entry name" value="ENGC_GTPASE"/>
    <property type="match status" value="1"/>
</dbReference>
<feature type="region of interest" description="Disordered" evidence="4">
    <location>
        <begin position="1"/>
        <end position="24"/>
    </location>
</feature>
<dbReference type="CDD" id="cd01854">
    <property type="entry name" value="YjeQ_EngC"/>
    <property type="match status" value="1"/>
</dbReference>
<dbReference type="InterPro" id="IPR027417">
    <property type="entry name" value="P-loop_NTPase"/>
</dbReference>
<dbReference type="KEGG" id="mri:Mal4_58030"/>
<dbReference type="GO" id="GO:0019843">
    <property type="term" value="F:rRNA binding"/>
    <property type="evidence" value="ECO:0007669"/>
    <property type="project" value="UniProtKB-KW"/>
</dbReference>